<evidence type="ECO:0000256" key="7">
    <source>
        <dbReference type="ARBA" id="ARBA00048819"/>
    </source>
</evidence>
<dbReference type="GO" id="GO:0004357">
    <property type="term" value="F:glutamate-cysteine ligase activity"/>
    <property type="evidence" value="ECO:0007669"/>
    <property type="project" value="UniProtKB-EC"/>
</dbReference>
<evidence type="ECO:0000256" key="6">
    <source>
        <dbReference type="ARBA" id="ARBA00022840"/>
    </source>
</evidence>
<dbReference type="PANTHER" id="PTHR38761">
    <property type="entry name" value="GLUTAMATE--CYSTEINE LIGASE"/>
    <property type="match status" value="1"/>
</dbReference>
<keyword evidence="3 8" id="KW-0436">Ligase</keyword>
<dbReference type="OrthoDB" id="9803907at2"/>
<evidence type="ECO:0000256" key="2">
    <source>
        <dbReference type="ARBA" id="ARBA00012220"/>
    </source>
</evidence>
<keyword evidence="6" id="KW-0067">ATP-binding</keyword>
<dbReference type="GO" id="GO:0005829">
    <property type="term" value="C:cytosol"/>
    <property type="evidence" value="ECO:0007669"/>
    <property type="project" value="TreeGrafter"/>
</dbReference>
<dbReference type="RefSeq" id="WP_052348494.1">
    <property type="nucleotide sequence ID" value="NZ_DF820484.1"/>
</dbReference>
<dbReference type="eggNOG" id="COG2918">
    <property type="taxonomic scope" value="Bacteria"/>
</dbReference>
<keyword evidence="12" id="KW-1185">Reference proteome</keyword>
<dbReference type="Proteomes" id="UP000030643">
    <property type="component" value="Unassembled WGS sequence"/>
</dbReference>
<evidence type="ECO:0000256" key="1">
    <source>
        <dbReference type="ARBA" id="ARBA00005006"/>
    </source>
</evidence>
<sequence length="444" mass="50977">MQKVEFQEKLALYSEQSQWSAWLMQGNFGLELEVNRAKNTGHLSHAPYPKSFGNRQIHPFLKSDYSEGMIELTTQPQPSMQAAHNELTYLVNLTRNELADDEILWPFSLPPKVNEADIFWLDTTFKRFWVKDYRDYLKQRYGSVHAIISGPHVNFSLSANLLAAMFEVSKQENQITFNNQIYFKLAKGIENYRWLFIYLFGSSPLNLNQADQIIPQNLSAVRSLRNSVYGYVNKAENVINIDGDFAQYVSQIEAAIEAGKLFSNHEYYGTVRFKGAENYQTLLEHGIKYLELRVVDTNPFDEYGLSVDDLAAIQLIILWIFIKDQEYSVNDIKRSRQKADEIALLNPSEEVVSKELVNQMIDELTAVNHLVGGQLSKGLKLIATRLSDVNATPAAQLMKLAPEANDLQELIRKFGVARQKAYRQLLLPEVIRVEMQKRLRGEVR</sequence>
<dbReference type="Pfam" id="PF04262">
    <property type="entry name" value="Glu_cys_ligase"/>
    <property type="match status" value="2"/>
</dbReference>
<gene>
    <name evidence="11" type="primary">gshA</name>
    <name evidence="11" type="ORF">WOSG25_010380</name>
</gene>
<dbReference type="STRING" id="1329250.WOSG25_010380"/>
<dbReference type="InterPro" id="IPR014746">
    <property type="entry name" value="Gln_synth/guanido_kin_cat_dom"/>
</dbReference>
<dbReference type="Gene3D" id="3.30.590.20">
    <property type="match status" value="1"/>
</dbReference>
<comment type="pathway">
    <text evidence="1 9">Sulfur metabolism; glutathione biosynthesis; glutathione from L-cysteine and L-glutamate: step 1/2.</text>
</comment>
<dbReference type="GO" id="GO:0046872">
    <property type="term" value="F:metal ion binding"/>
    <property type="evidence" value="ECO:0007669"/>
    <property type="project" value="TreeGrafter"/>
</dbReference>
<keyword evidence="4 8" id="KW-0317">Glutathione biosynthesis</keyword>
<evidence type="ECO:0000256" key="4">
    <source>
        <dbReference type="ARBA" id="ARBA00022684"/>
    </source>
</evidence>
<evidence type="ECO:0000256" key="5">
    <source>
        <dbReference type="ARBA" id="ARBA00022741"/>
    </source>
</evidence>
<dbReference type="InterPro" id="IPR007370">
    <property type="entry name" value="Glu_cys_ligase"/>
</dbReference>
<protein>
    <recommendedName>
        <fullName evidence="2 9">Glutamate--cysteine ligase</fullName>
        <ecNumber evidence="2 9">6.3.2.2</ecNumber>
    </recommendedName>
</protein>
<dbReference type="InterPro" id="IPR006334">
    <property type="entry name" value="Glut_cys_ligase"/>
</dbReference>
<reference evidence="12" key="1">
    <citation type="journal article" date="2014" name="Genome Announc.">
        <title>Draft genome sequence of Weissella oryzae SG25T, isolated from fermented rice grains.</title>
        <authorList>
            <person name="Tanizawa Y."/>
            <person name="Fujisawa T."/>
            <person name="Mochizuki T."/>
            <person name="Kaminuma E."/>
            <person name="Suzuki Y."/>
            <person name="Nakamura Y."/>
            <person name="Tohno M."/>
        </authorList>
    </citation>
    <scope>NUCLEOTIDE SEQUENCE [LARGE SCALE GENOMIC DNA]</scope>
    <source>
        <strain evidence="12">DSM 25784 / JCM 18191 / LMG 30913 / SG25</strain>
    </source>
</reference>
<dbReference type="SUPFAM" id="SSF55931">
    <property type="entry name" value="Glutamine synthetase/guanido kinase"/>
    <property type="match status" value="1"/>
</dbReference>
<organism evidence="11 12">
    <name type="scientific">Weissella oryzae (strain DSM 25784 / JCM 18191 / LMG 30913 / SG25)</name>
    <dbReference type="NCBI Taxonomy" id="1329250"/>
    <lineage>
        <taxon>Bacteria</taxon>
        <taxon>Bacillati</taxon>
        <taxon>Bacillota</taxon>
        <taxon>Bacilli</taxon>
        <taxon>Lactobacillales</taxon>
        <taxon>Lactobacillaceae</taxon>
        <taxon>Weissella</taxon>
    </lineage>
</organism>
<proteinExistence type="inferred from homology"/>
<keyword evidence="5" id="KW-0547">Nucleotide-binding</keyword>
<dbReference type="GO" id="GO:0005524">
    <property type="term" value="F:ATP binding"/>
    <property type="evidence" value="ECO:0007669"/>
    <property type="project" value="UniProtKB-KW"/>
</dbReference>
<evidence type="ECO:0000256" key="3">
    <source>
        <dbReference type="ARBA" id="ARBA00022598"/>
    </source>
</evidence>
<evidence type="ECO:0000259" key="10">
    <source>
        <dbReference type="Pfam" id="PF04262"/>
    </source>
</evidence>
<accession>A0A069CXZ4</accession>
<dbReference type="GO" id="GO:0006750">
    <property type="term" value="P:glutathione biosynthetic process"/>
    <property type="evidence" value="ECO:0007669"/>
    <property type="project" value="UniProtKB-UniPathway"/>
</dbReference>
<dbReference type="EMBL" id="DF820484">
    <property type="protein sequence ID" value="GAK29951.1"/>
    <property type="molecule type" value="Genomic_DNA"/>
</dbReference>
<evidence type="ECO:0000313" key="11">
    <source>
        <dbReference type="EMBL" id="GAK29951.1"/>
    </source>
</evidence>
<name>A0A069CXZ4_WEIOS</name>
<comment type="similarity">
    <text evidence="8">Belongs to the glutamate--cysteine ligase type 1 family.</text>
</comment>
<feature type="domain" description="Glutamate--cysteine ligase" evidence="10">
    <location>
        <begin position="263"/>
        <end position="329"/>
    </location>
</feature>
<comment type="catalytic activity">
    <reaction evidence="7 9">
        <text>L-cysteine + L-glutamate + ATP = gamma-L-glutamyl-L-cysteine + ADP + phosphate + H(+)</text>
        <dbReference type="Rhea" id="RHEA:13285"/>
        <dbReference type="ChEBI" id="CHEBI:15378"/>
        <dbReference type="ChEBI" id="CHEBI:29985"/>
        <dbReference type="ChEBI" id="CHEBI:30616"/>
        <dbReference type="ChEBI" id="CHEBI:35235"/>
        <dbReference type="ChEBI" id="CHEBI:43474"/>
        <dbReference type="ChEBI" id="CHEBI:58173"/>
        <dbReference type="ChEBI" id="CHEBI:456216"/>
        <dbReference type="EC" id="6.3.2.2"/>
    </reaction>
</comment>
<feature type="domain" description="Glutamate--cysteine ligase" evidence="10">
    <location>
        <begin position="16"/>
        <end position="257"/>
    </location>
</feature>
<dbReference type="EC" id="6.3.2.2" evidence="2 9"/>
<evidence type="ECO:0000256" key="8">
    <source>
        <dbReference type="RuleBase" id="RU003544"/>
    </source>
</evidence>
<dbReference type="PANTHER" id="PTHR38761:SF1">
    <property type="entry name" value="GLUTAMATE--CYSTEINE LIGASE"/>
    <property type="match status" value="1"/>
</dbReference>
<evidence type="ECO:0000256" key="9">
    <source>
        <dbReference type="RuleBase" id="RU004391"/>
    </source>
</evidence>
<evidence type="ECO:0000313" key="12">
    <source>
        <dbReference type="Proteomes" id="UP000030643"/>
    </source>
</evidence>
<dbReference type="UniPathway" id="UPA00142">
    <property type="reaction ID" value="UER00209"/>
</dbReference>
<dbReference type="AlphaFoldDB" id="A0A069CXZ4"/>